<sequence>MQEICPFRGGAEGISIAACRRGMNISGKRTATRLHSGKRKRRRSNPRPRGISQVNQQGRAIQDCIARFCFYSSETHERKRGWGTLSDRHYLILTNNPLVKTCMEGRYAVRFFEDLTLREILVKARDMVYNGHTLYTHPLAGSVKPNETPYKSVVVSQTPNEFSPEQAQIIAGSIEVCDKFSPRNRTLTQKVLEDFQLIDYTLLSGALGYDAAAGLSNATNKK</sequence>
<gene>
    <name evidence="2" type="ORF">SDC9_77691</name>
</gene>
<reference evidence="2" key="1">
    <citation type="submission" date="2019-08" db="EMBL/GenBank/DDBJ databases">
        <authorList>
            <person name="Kucharzyk K."/>
            <person name="Murdoch R.W."/>
            <person name="Higgins S."/>
            <person name="Loffler F."/>
        </authorList>
    </citation>
    <scope>NUCLEOTIDE SEQUENCE</scope>
</reference>
<feature type="region of interest" description="Disordered" evidence="1">
    <location>
        <begin position="29"/>
        <end position="57"/>
    </location>
</feature>
<accession>A0A644YT50</accession>
<protein>
    <recommendedName>
        <fullName evidence="3">GrdX protein</fullName>
    </recommendedName>
</protein>
<evidence type="ECO:0000256" key="1">
    <source>
        <dbReference type="SAM" id="MobiDB-lite"/>
    </source>
</evidence>
<dbReference type="NCBIfam" id="NF038093">
    <property type="entry name" value="GrdX"/>
    <property type="match status" value="1"/>
</dbReference>
<dbReference type="InterPro" id="IPR047735">
    <property type="entry name" value="GrdX-like"/>
</dbReference>
<evidence type="ECO:0000313" key="2">
    <source>
        <dbReference type="EMBL" id="MPM31138.1"/>
    </source>
</evidence>
<comment type="caution">
    <text evidence="2">The sequence shown here is derived from an EMBL/GenBank/DDBJ whole genome shotgun (WGS) entry which is preliminary data.</text>
</comment>
<feature type="compositionally biased region" description="Basic residues" evidence="1">
    <location>
        <begin position="30"/>
        <end position="46"/>
    </location>
</feature>
<evidence type="ECO:0008006" key="3">
    <source>
        <dbReference type="Google" id="ProtNLM"/>
    </source>
</evidence>
<name>A0A644YT50_9ZZZZ</name>
<organism evidence="2">
    <name type="scientific">bioreactor metagenome</name>
    <dbReference type="NCBI Taxonomy" id="1076179"/>
    <lineage>
        <taxon>unclassified sequences</taxon>
        <taxon>metagenomes</taxon>
        <taxon>ecological metagenomes</taxon>
    </lineage>
</organism>
<dbReference type="EMBL" id="VSSQ01005988">
    <property type="protein sequence ID" value="MPM31138.1"/>
    <property type="molecule type" value="Genomic_DNA"/>
</dbReference>
<dbReference type="AlphaFoldDB" id="A0A644YT50"/>
<proteinExistence type="predicted"/>